<dbReference type="AlphaFoldDB" id="A0A2R6PNV8"/>
<gene>
    <name evidence="2" type="ORF">PHLCEN_2v4595</name>
</gene>
<feature type="compositionally biased region" description="Basic and acidic residues" evidence="1">
    <location>
        <begin position="11"/>
        <end position="23"/>
    </location>
</feature>
<dbReference type="Proteomes" id="UP000186601">
    <property type="component" value="Unassembled WGS sequence"/>
</dbReference>
<protein>
    <submittedName>
        <fullName evidence="2">Uncharacterized protein</fullName>
    </submittedName>
</protein>
<evidence type="ECO:0000313" key="2">
    <source>
        <dbReference type="EMBL" id="PSR93877.1"/>
    </source>
</evidence>
<dbReference type="EMBL" id="MLYV02000467">
    <property type="protein sequence ID" value="PSR93877.1"/>
    <property type="molecule type" value="Genomic_DNA"/>
</dbReference>
<proteinExistence type="predicted"/>
<accession>A0A2R6PNV8</accession>
<feature type="region of interest" description="Disordered" evidence="1">
    <location>
        <begin position="1"/>
        <end position="23"/>
    </location>
</feature>
<name>A0A2R6PNV8_9APHY</name>
<organism evidence="2 3">
    <name type="scientific">Hermanssonia centrifuga</name>
    <dbReference type="NCBI Taxonomy" id="98765"/>
    <lineage>
        <taxon>Eukaryota</taxon>
        <taxon>Fungi</taxon>
        <taxon>Dikarya</taxon>
        <taxon>Basidiomycota</taxon>
        <taxon>Agaricomycotina</taxon>
        <taxon>Agaricomycetes</taxon>
        <taxon>Polyporales</taxon>
        <taxon>Meruliaceae</taxon>
        <taxon>Hermanssonia</taxon>
    </lineage>
</organism>
<evidence type="ECO:0000256" key="1">
    <source>
        <dbReference type="SAM" id="MobiDB-lite"/>
    </source>
</evidence>
<sequence length="50" mass="5297">MIGGGTEVEDEARWTEPMDDREAKDEAEAIASGLIEALGLSRSLAYGVEG</sequence>
<evidence type="ECO:0000313" key="3">
    <source>
        <dbReference type="Proteomes" id="UP000186601"/>
    </source>
</evidence>
<keyword evidence="3" id="KW-1185">Reference proteome</keyword>
<reference evidence="2 3" key="1">
    <citation type="submission" date="2018-02" db="EMBL/GenBank/DDBJ databases">
        <title>Genome sequence of the basidiomycete white-rot fungus Phlebia centrifuga.</title>
        <authorList>
            <person name="Granchi Z."/>
            <person name="Peng M."/>
            <person name="de Vries R.P."/>
            <person name="Hilden K."/>
            <person name="Makela M.R."/>
            <person name="Grigoriev I."/>
            <person name="Riley R."/>
        </authorList>
    </citation>
    <scope>NUCLEOTIDE SEQUENCE [LARGE SCALE GENOMIC DNA]</scope>
    <source>
        <strain evidence="2 3">FBCC195</strain>
    </source>
</reference>
<comment type="caution">
    <text evidence="2">The sequence shown here is derived from an EMBL/GenBank/DDBJ whole genome shotgun (WGS) entry which is preliminary data.</text>
</comment>